<dbReference type="EMBL" id="VJMH01007392">
    <property type="protein sequence ID" value="KAF0683513.1"/>
    <property type="molecule type" value="Genomic_DNA"/>
</dbReference>
<evidence type="ECO:0000256" key="1">
    <source>
        <dbReference type="SAM" id="Phobius"/>
    </source>
</evidence>
<dbReference type="OrthoDB" id="82364at2759"/>
<sequence>MDTWVAPLVLNLTDSKAIRGLVLRNTGGYVHEDPVNTHPSVVFRASNNNVMAAINIAVASTATMDVLTIEFDNLGSLPVAGSYVLDVYVPTQSLQYLETTDDGDTVVYPNTLNTDATQDLTILASGRGNVFVLARDLIANDMLLAARSSGAVQLAIEQTVVASKMNLVSSNAGVVTLASFTTTADELNTLTLGHGNVVVAATKSLGVNAMSSRALGDGAILFATPGACNSSAIETVAGGEVFANLVDCLDTKVSLGGSGDVYLSSTYSLDVTDIGLGDVYASVSAVTAATGPFSRVPDTFTVPVYDILTVPSEVIQFIELAAGSGDATNDMTTIPPRDTTTKADASSTDVGLLVFAIVLFIVAAASYTLYRLKKLRHTKLSIEDKLADAGFATVGTPKEPTTLSL</sequence>
<keyword evidence="4" id="KW-1185">Reference proteome</keyword>
<organism evidence="3 4">
    <name type="scientific">Aphanomyces stellatus</name>
    <dbReference type="NCBI Taxonomy" id="120398"/>
    <lineage>
        <taxon>Eukaryota</taxon>
        <taxon>Sar</taxon>
        <taxon>Stramenopiles</taxon>
        <taxon>Oomycota</taxon>
        <taxon>Saprolegniomycetes</taxon>
        <taxon>Saprolegniales</taxon>
        <taxon>Verrucalvaceae</taxon>
        <taxon>Aphanomyces</taxon>
    </lineage>
</organism>
<protein>
    <submittedName>
        <fullName evidence="3">Aste57867_24441 protein</fullName>
    </submittedName>
</protein>
<dbReference type="AlphaFoldDB" id="A0A485LRH9"/>
<name>A0A485LRH9_9STRA</name>
<dbReference type="PANTHER" id="PTHR39200:SF1">
    <property type="entry name" value="AUTO-TRANSPORTER ADHESIN HEAD GIN DOMAIN-CONTAINING PROTEIN-RELATED"/>
    <property type="match status" value="1"/>
</dbReference>
<dbReference type="EMBL" id="CAADRA010007418">
    <property type="protein sequence ID" value="VFU01081.1"/>
    <property type="molecule type" value="Genomic_DNA"/>
</dbReference>
<keyword evidence="1" id="KW-0472">Membrane</keyword>
<evidence type="ECO:0000313" key="3">
    <source>
        <dbReference type="EMBL" id="VFU01081.1"/>
    </source>
</evidence>
<gene>
    <name evidence="3" type="primary">Aste57867_24441</name>
    <name evidence="2" type="ORF">As57867_024365</name>
    <name evidence="3" type="ORF">ASTE57867_24441</name>
</gene>
<reference evidence="2" key="2">
    <citation type="submission" date="2019-06" db="EMBL/GenBank/DDBJ databases">
        <title>Genomics analysis of Aphanomyces spp. identifies a new class of oomycete effector associated with host adaptation.</title>
        <authorList>
            <person name="Gaulin E."/>
        </authorList>
    </citation>
    <scope>NUCLEOTIDE SEQUENCE</scope>
    <source>
        <strain evidence="2">CBS 578.67</strain>
    </source>
</reference>
<keyword evidence="1" id="KW-0812">Transmembrane</keyword>
<feature type="transmembrane region" description="Helical" evidence="1">
    <location>
        <begin position="350"/>
        <end position="370"/>
    </location>
</feature>
<keyword evidence="1" id="KW-1133">Transmembrane helix</keyword>
<accession>A0A485LRH9</accession>
<reference evidence="3 4" key="1">
    <citation type="submission" date="2019-03" db="EMBL/GenBank/DDBJ databases">
        <authorList>
            <person name="Gaulin E."/>
            <person name="Dumas B."/>
        </authorList>
    </citation>
    <scope>NUCLEOTIDE SEQUENCE [LARGE SCALE GENOMIC DNA]</scope>
    <source>
        <strain evidence="3">CBS 568.67</strain>
    </source>
</reference>
<evidence type="ECO:0000313" key="2">
    <source>
        <dbReference type="EMBL" id="KAF0683513.1"/>
    </source>
</evidence>
<evidence type="ECO:0000313" key="4">
    <source>
        <dbReference type="Proteomes" id="UP000332933"/>
    </source>
</evidence>
<proteinExistence type="predicted"/>
<dbReference type="Gene3D" id="2.160.20.120">
    <property type="match status" value="1"/>
</dbReference>
<dbReference type="Proteomes" id="UP000332933">
    <property type="component" value="Unassembled WGS sequence"/>
</dbReference>
<dbReference type="PANTHER" id="PTHR39200">
    <property type="entry name" value="HYPOTHETICAL EXPORTED PROTEIN"/>
    <property type="match status" value="1"/>
</dbReference>